<evidence type="ECO:0000256" key="1">
    <source>
        <dbReference type="SAM" id="MobiDB-lite"/>
    </source>
</evidence>
<proteinExistence type="predicted"/>
<organism evidence="2 3">
    <name type="scientific">Sphaerisporangium melleum</name>
    <dbReference type="NCBI Taxonomy" id="321316"/>
    <lineage>
        <taxon>Bacteria</taxon>
        <taxon>Bacillati</taxon>
        <taxon>Actinomycetota</taxon>
        <taxon>Actinomycetes</taxon>
        <taxon>Streptosporangiales</taxon>
        <taxon>Streptosporangiaceae</taxon>
        <taxon>Sphaerisporangium</taxon>
    </lineage>
</organism>
<sequence>MAAAAMAGRSREAAMADNDNPTEHADDTVPQGDVDPNPGEGSATEPADDGDGKLGNAGKAALEHERKARREAERAKREAIRAHRDLERQLREIQDREKSDQERAVARAEGAEKRVAGLLTRAVRAEVKALAASQFADIEDAIAFLDLASYSDEDGEIDVEQIKSDLAELLERKPHLAKKTTPVEPERRRPAPDRTQASSANSPRSSNPEDVFAGFIKSRLNKGR</sequence>
<evidence type="ECO:0000313" key="3">
    <source>
        <dbReference type="Proteomes" id="UP000645217"/>
    </source>
</evidence>
<feature type="region of interest" description="Disordered" evidence="1">
    <location>
        <begin position="1"/>
        <end position="111"/>
    </location>
</feature>
<dbReference type="AlphaFoldDB" id="A0A917QNL9"/>
<reference evidence="2" key="2">
    <citation type="submission" date="2020-09" db="EMBL/GenBank/DDBJ databases">
        <authorList>
            <person name="Sun Q."/>
            <person name="Ohkuma M."/>
        </authorList>
    </citation>
    <scope>NUCLEOTIDE SEQUENCE</scope>
    <source>
        <strain evidence="2">JCM 13064</strain>
    </source>
</reference>
<name>A0A917QNL9_9ACTN</name>
<accession>A0A917QNL9</accession>
<dbReference type="Proteomes" id="UP000645217">
    <property type="component" value="Unassembled WGS sequence"/>
</dbReference>
<evidence type="ECO:0000313" key="2">
    <source>
        <dbReference type="EMBL" id="GGK61267.1"/>
    </source>
</evidence>
<comment type="caution">
    <text evidence="2">The sequence shown here is derived from an EMBL/GenBank/DDBJ whole genome shotgun (WGS) entry which is preliminary data.</text>
</comment>
<protein>
    <recommendedName>
        <fullName evidence="4">Scaffolding protein</fullName>
    </recommendedName>
</protein>
<evidence type="ECO:0008006" key="4">
    <source>
        <dbReference type="Google" id="ProtNLM"/>
    </source>
</evidence>
<feature type="compositionally biased region" description="Low complexity" evidence="1">
    <location>
        <begin position="197"/>
        <end position="208"/>
    </location>
</feature>
<dbReference type="EMBL" id="BMNT01000001">
    <property type="protein sequence ID" value="GGK61267.1"/>
    <property type="molecule type" value="Genomic_DNA"/>
</dbReference>
<feature type="region of interest" description="Disordered" evidence="1">
    <location>
        <begin position="172"/>
        <end position="213"/>
    </location>
</feature>
<feature type="compositionally biased region" description="Basic and acidic residues" evidence="1">
    <location>
        <begin position="61"/>
        <end position="111"/>
    </location>
</feature>
<gene>
    <name evidence="2" type="ORF">GCM10007964_00460</name>
</gene>
<reference evidence="2" key="1">
    <citation type="journal article" date="2014" name="Int. J. Syst. Evol. Microbiol.">
        <title>Complete genome sequence of Corynebacterium casei LMG S-19264T (=DSM 44701T), isolated from a smear-ripened cheese.</title>
        <authorList>
            <consortium name="US DOE Joint Genome Institute (JGI-PGF)"/>
            <person name="Walter F."/>
            <person name="Albersmeier A."/>
            <person name="Kalinowski J."/>
            <person name="Ruckert C."/>
        </authorList>
    </citation>
    <scope>NUCLEOTIDE SEQUENCE</scope>
    <source>
        <strain evidence="2">JCM 13064</strain>
    </source>
</reference>
<keyword evidence="3" id="KW-1185">Reference proteome</keyword>